<dbReference type="Pfam" id="PF11951">
    <property type="entry name" value="Fungal_trans_2"/>
    <property type="match status" value="1"/>
</dbReference>
<evidence type="ECO:0000313" key="1">
    <source>
        <dbReference type="EMBL" id="CRG92748.1"/>
    </source>
</evidence>
<reference evidence="1 2" key="1">
    <citation type="submission" date="2015-04" db="EMBL/GenBank/DDBJ databases">
        <authorList>
            <person name="Syromyatnikov M.Y."/>
            <person name="Popov V.N."/>
        </authorList>
    </citation>
    <scope>NUCLEOTIDE SEQUENCE [LARGE SCALE GENOMIC DNA]</scope>
    <source>
        <strain evidence="1">WF-38-12</strain>
    </source>
</reference>
<dbReference type="OMA" id="WRSIWDE"/>
<dbReference type="EMBL" id="CVMT01000016">
    <property type="protein sequence ID" value="CRG92748.1"/>
    <property type="molecule type" value="Genomic_DNA"/>
</dbReference>
<dbReference type="STRING" id="28573.A0A0U1MAX4"/>
<accession>A0A0U1MAX4</accession>
<keyword evidence="2" id="KW-1185">Reference proteome</keyword>
<dbReference type="PANTHER" id="PTHR37540:SF5">
    <property type="entry name" value="TRANSCRIPTION FACTOR DOMAIN-CONTAINING PROTEIN"/>
    <property type="match status" value="1"/>
</dbReference>
<dbReference type="Proteomes" id="UP000054383">
    <property type="component" value="Unassembled WGS sequence"/>
</dbReference>
<organism evidence="1 2">
    <name type="scientific">Talaromyces islandicus</name>
    <name type="common">Penicillium islandicum</name>
    <dbReference type="NCBI Taxonomy" id="28573"/>
    <lineage>
        <taxon>Eukaryota</taxon>
        <taxon>Fungi</taxon>
        <taxon>Dikarya</taxon>
        <taxon>Ascomycota</taxon>
        <taxon>Pezizomycotina</taxon>
        <taxon>Eurotiomycetes</taxon>
        <taxon>Eurotiomycetidae</taxon>
        <taxon>Eurotiales</taxon>
        <taxon>Trichocomaceae</taxon>
        <taxon>Talaromyces</taxon>
        <taxon>Talaromyces sect. Islandici</taxon>
    </lineage>
</organism>
<evidence type="ECO:0000313" key="2">
    <source>
        <dbReference type="Proteomes" id="UP000054383"/>
    </source>
</evidence>
<sequence length="551" mass="62222">MIQSNQPTHPFFTFIDHDDDLPSKRIRNINARKAIRSHVMRHVRLRERLAGRKRITRRDPNESQLSEIANPSACSGEVLAVDSPVSHFEQSLGLVKPRPRRPVKYVLAADLTLQRDRYLDPFDTLPGVSELSSLMNALLHYYVSVFIPMTFPTETISFRDTRATLHTSVRKALADTGEFYGLMTVAAAHKGAVNNQGLSIVTPSPNSYQVIFDSNYCVMKGKCLRVLNEKLGEPSQALDHVAIQTVIHLITSSLILGFYQEAQTHLGGLKRMVDLCGGISSPMLQNSGLIHAIIWSDLKSATGSMTKPMFLLPWKPTSLSAKMMQQIRPSPSSQLIYLCLSFYCQHVQSLSKSLMDIIGRLRDALLFQNFIQEQNKTQPDKDGTASQLHQLYLFMSEIEHDLLSYPPNAAATGHTHSHAETLNPKEAMTRMGCICLLNSIIIVTHPAAGMGRTLTRFMKKEICVFASLYTSFYLPQADLDLLSWVLFIGAQGSLEQVDHAWFIGHLRQVIKLRQWKEWADVVDVLQQYIYIPRLHEEAWRCTWKKANAHSV</sequence>
<protein>
    <submittedName>
        <fullName evidence="1">Uncharacterized protein</fullName>
    </submittedName>
</protein>
<gene>
    <name evidence="1" type="ORF">PISL3812_09815</name>
</gene>
<dbReference type="AlphaFoldDB" id="A0A0U1MAX4"/>
<dbReference type="OrthoDB" id="3469225at2759"/>
<dbReference type="PANTHER" id="PTHR37540">
    <property type="entry name" value="TRANSCRIPTION FACTOR (ACR-2), PUTATIVE-RELATED-RELATED"/>
    <property type="match status" value="1"/>
</dbReference>
<name>A0A0U1MAX4_TALIS</name>
<dbReference type="InterPro" id="IPR021858">
    <property type="entry name" value="Fun_TF"/>
</dbReference>
<proteinExistence type="predicted"/>